<keyword evidence="5" id="KW-1005">Bacterial flagellum biogenesis</keyword>
<protein>
    <recommendedName>
        <fullName evidence="3">Flagellar assembly protein FliH</fullName>
    </recommendedName>
</protein>
<evidence type="ECO:0000256" key="3">
    <source>
        <dbReference type="ARBA" id="ARBA00016507"/>
    </source>
</evidence>
<keyword evidence="8" id="KW-0175">Coiled coil</keyword>
<gene>
    <name evidence="10" type="primary">fliH</name>
    <name evidence="10" type="ORF">AAH949_02170</name>
</gene>
<keyword evidence="4" id="KW-0813">Transport</keyword>
<dbReference type="GO" id="GO:0044781">
    <property type="term" value="P:bacterial-type flagellum organization"/>
    <property type="evidence" value="ECO:0007669"/>
    <property type="project" value="UniProtKB-KW"/>
</dbReference>
<dbReference type="PANTHER" id="PTHR34982:SF1">
    <property type="entry name" value="FLAGELLAR ASSEMBLY PROTEIN FLIH"/>
    <property type="match status" value="1"/>
</dbReference>
<keyword evidence="10" id="KW-0966">Cell projection</keyword>
<keyword evidence="10" id="KW-0282">Flagellum</keyword>
<evidence type="ECO:0000256" key="1">
    <source>
        <dbReference type="ARBA" id="ARBA00003041"/>
    </source>
</evidence>
<evidence type="ECO:0000256" key="2">
    <source>
        <dbReference type="ARBA" id="ARBA00006602"/>
    </source>
</evidence>
<dbReference type="InterPro" id="IPR018035">
    <property type="entry name" value="Flagellar_FliH/T3SS_HrpE"/>
</dbReference>
<dbReference type="InterPro" id="IPR051472">
    <property type="entry name" value="T3SS_Stator/FliH"/>
</dbReference>
<comment type="function">
    <text evidence="1">Needed for flagellar regrowth and assembly.</text>
</comment>
<evidence type="ECO:0000313" key="10">
    <source>
        <dbReference type="EMBL" id="XBJ29662.1"/>
    </source>
</evidence>
<dbReference type="GO" id="GO:0015031">
    <property type="term" value="P:protein transport"/>
    <property type="evidence" value="ECO:0007669"/>
    <property type="project" value="UniProtKB-KW"/>
</dbReference>
<name>A0AAU7E8X1_9BACT</name>
<evidence type="ECO:0000256" key="8">
    <source>
        <dbReference type="SAM" id="Coils"/>
    </source>
</evidence>
<dbReference type="EMBL" id="CP155620">
    <property type="protein sequence ID" value="XBJ29662.1"/>
    <property type="molecule type" value="Genomic_DNA"/>
</dbReference>
<sequence length="272" mass="30988">MIKHTNVISQNNSNKHVIEGYRFKVMSEFVSEQEKQQEKQKIEENTQQQPILQQEQNEQEAQQQNVTAKEESAFAPSFVEDLLKKTDEMSENIIKLQMQIESQESEFSNRLNAELENAKEKFTKEGYEQAKAEYEKELSELKDKYLKSVAKLNEACVNLDAFVQKNEQELADAALDIAKEVILKELEENSSKIAFALAKDLITELKGASAIELKVNSSDYEFLKAQFEQNSQIKITLDDAISKGSVIVLSDVGNIESNLNNRLAKIKQMVSQ</sequence>
<keyword evidence="10" id="KW-0969">Cilium</keyword>
<reference evidence="10" key="1">
    <citation type="submission" date="2024-05" db="EMBL/GenBank/DDBJ databases">
        <title>Campylobacter coli isolated from environmental waters in Slovenia.</title>
        <authorList>
            <person name="Zautner A.E."/>
            <person name="Bunk B."/>
            <person name="Riedel T."/>
            <person name="Sproeer C."/>
        </authorList>
    </citation>
    <scope>NUCLEOTIDE SEQUENCE</scope>
    <source>
        <strain evidence="10">CCS1377</strain>
    </source>
</reference>
<evidence type="ECO:0000256" key="4">
    <source>
        <dbReference type="ARBA" id="ARBA00022448"/>
    </source>
</evidence>
<feature type="domain" description="Flagellar assembly protein FliH/Type III secretion system HrpE" evidence="9">
    <location>
        <begin position="158"/>
        <end position="265"/>
    </location>
</feature>
<evidence type="ECO:0000256" key="7">
    <source>
        <dbReference type="ARBA" id="ARBA00023225"/>
    </source>
</evidence>
<feature type="coiled-coil region" evidence="8">
    <location>
        <begin position="51"/>
        <end position="151"/>
    </location>
</feature>
<dbReference type="AlphaFoldDB" id="A0AAU7E8X1"/>
<dbReference type="GO" id="GO:0005829">
    <property type="term" value="C:cytosol"/>
    <property type="evidence" value="ECO:0007669"/>
    <property type="project" value="TreeGrafter"/>
</dbReference>
<evidence type="ECO:0000256" key="5">
    <source>
        <dbReference type="ARBA" id="ARBA00022795"/>
    </source>
</evidence>
<keyword evidence="6" id="KW-0653">Protein transport</keyword>
<evidence type="ECO:0000259" key="9">
    <source>
        <dbReference type="Pfam" id="PF02108"/>
    </source>
</evidence>
<evidence type="ECO:0000256" key="6">
    <source>
        <dbReference type="ARBA" id="ARBA00022927"/>
    </source>
</evidence>
<accession>A0AAU7E8X1</accession>
<organism evidence="10">
    <name type="scientific">Campylobacter sp. CCS1377</name>
    <dbReference type="NCBI Taxonomy" id="3158229"/>
    <lineage>
        <taxon>Bacteria</taxon>
        <taxon>Pseudomonadati</taxon>
        <taxon>Campylobacterota</taxon>
        <taxon>Epsilonproteobacteria</taxon>
        <taxon>Campylobacterales</taxon>
        <taxon>Campylobacteraceae</taxon>
        <taxon>Campylobacter</taxon>
    </lineage>
</organism>
<dbReference type="NCBIfam" id="NF005196">
    <property type="entry name" value="PRK06669.1-1"/>
    <property type="match status" value="1"/>
</dbReference>
<dbReference type="RefSeq" id="WP_134237730.1">
    <property type="nucleotide sequence ID" value="NZ_CP155620.1"/>
</dbReference>
<keyword evidence="7" id="KW-1006">Bacterial flagellum protein export</keyword>
<comment type="similarity">
    <text evidence="2">Belongs to the FliH family.</text>
</comment>
<dbReference type="PANTHER" id="PTHR34982">
    <property type="entry name" value="YOP PROTEINS TRANSLOCATION PROTEIN L"/>
    <property type="match status" value="1"/>
</dbReference>
<dbReference type="Pfam" id="PF02108">
    <property type="entry name" value="FliH"/>
    <property type="match status" value="1"/>
</dbReference>
<proteinExistence type="inferred from homology"/>